<dbReference type="AlphaFoldDB" id="A0A8I1KKA5"/>
<comment type="cofactor">
    <cofactor evidence="7">
        <name>Zn(2+)</name>
        <dbReference type="ChEBI" id="CHEBI:29105"/>
    </cofactor>
    <text evidence="7">Binds 1 zinc ion per subunit.</text>
</comment>
<evidence type="ECO:0000256" key="1">
    <source>
        <dbReference type="ARBA" id="ARBA00007957"/>
    </source>
</evidence>
<feature type="binding site" evidence="7">
    <location>
        <position position="116"/>
    </location>
    <ligand>
        <name>Zn(2+)</name>
        <dbReference type="ChEBI" id="CHEBI:29105"/>
    </ligand>
</feature>
<keyword evidence="4" id="KW-0805">Transcription regulation</keyword>
<evidence type="ECO:0000256" key="2">
    <source>
        <dbReference type="ARBA" id="ARBA00022491"/>
    </source>
</evidence>
<evidence type="ECO:0000256" key="7">
    <source>
        <dbReference type="PIRSR" id="PIRSR602481-1"/>
    </source>
</evidence>
<dbReference type="Gene3D" id="3.30.1490.190">
    <property type="match status" value="1"/>
</dbReference>
<evidence type="ECO:0000256" key="4">
    <source>
        <dbReference type="ARBA" id="ARBA00023015"/>
    </source>
</evidence>
<organism evidence="9 10">
    <name type="scientific">Rhodomicrobium udaipurense</name>
    <dbReference type="NCBI Taxonomy" id="1202716"/>
    <lineage>
        <taxon>Bacteria</taxon>
        <taxon>Pseudomonadati</taxon>
        <taxon>Pseudomonadota</taxon>
        <taxon>Alphaproteobacteria</taxon>
        <taxon>Hyphomicrobiales</taxon>
        <taxon>Hyphomicrobiaceae</taxon>
        <taxon>Rhodomicrobium</taxon>
    </lineage>
</organism>
<evidence type="ECO:0000256" key="5">
    <source>
        <dbReference type="ARBA" id="ARBA00023125"/>
    </source>
</evidence>
<dbReference type="GO" id="GO:0000976">
    <property type="term" value="F:transcription cis-regulatory region binding"/>
    <property type="evidence" value="ECO:0007669"/>
    <property type="project" value="TreeGrafter"/>
</dbReference>
<keyword evidence="10" id="KW-1185">Reference proteome</keyword>
<evidence type="ECO:0000256" key="6">
    <source>
        <dbReference type="ARBA" id="ARBA00023163"/>
    </source>
</evidence>
<evidence type="ECO:0000256" key="8">
    <source>
        <dbReference type="PIRSR" id="PIRSR602481-2"/>
    </source>
</evidence>
<feature type="binding site" evidence="7">
    <location>
        <position position="119"/>
    </location>
    <ligand>
        <name>Zn(2+)</name>
        <dbReference type="ChEBI" id="CHEBI:29105"/>
    </ligand>
</feature>
<gene>
    <name evidence="9" type="ORF">JDN41_14450</name>
</gene>
<keyword evidence="8" id="KW-0408">Iron</keyword>
<comment type="similarity">
    <text evidence="1">Belongs to the Fur family.</text>
</comment>
<dbReference type="RefSeq" id="WP_037242080.1">
    <property type="nucleotide sequence ID" value="NZ_JAEMUK010000080.1"/>
</dbReference>
<dbReference type="Pfam" id="PF01475">
    <property type="entry name" value="FUR"/>
    <property type="match status" value="1"/>
</dbReference>
<sequence>MSTSFPAFPPKDHDHCACLNTALGRAKARCNEQGIKWTALREQVFLEVATSHKPVSAYDLIDVLAKNGKRVAPVSIYRILDVLQSAGLVHRLESRNAFFACMADHGSAAHTITLVCEDCDRVIEAAAPDALHAIAAAAEAANFLMRHTVVEVSGLCADCAAREAPSC</sequence>
<dbReference type="Proteomes" id="UP000623250">
    <property type="component" value="Unassembled WGS sequence"/>
</dbReference>
<dbReference type="InterPro" id="IPR002481">
    <property type="entry name" value="FUR"/>
</dbReference>
<name>A0A8I1KKA5_9HYPH</name>
<keyword evidence="6" id="KW-0804">Transcription</keyword>
<evidence type="ECO:0000313" key="9">
    <source>
        <dbReference type="EMBL" id="MBJ7544752.1"/>
    </source>
</evidence>
<evidence type="ECO:0000256" key="3">
    <source>
        <dbReference type="ARBA" id="ARBA00022833"/>
    </source>
</evidence>
<reference evidence="9 10" key="1">
    <citation type="submission" date="2020-12" db="EMBL/GenBank/DDBJ databases">
        <title>Revised draft genomes of Rhodomicrobium vannielii ATCC 17100 and Rhodomicrobium udaipurense JA643.</title>
        <authorList>
            <person name="Conners E.M."/>
            <person name="Davenport E.J."/>
            <person name="Bose A."/>
        </authorList>
    </citation>
    <scope>NUCLEOTIDE SEQUENCE [LARGE SCALE GENOMIC DNA]</scope>
    <source>
        <strain evidence="9 10">JA643</strain>
    </source>
</reference>
<dbReference type="PANTHER" id="PTHR33202">
    <property type="entry name" value="ZINC UPTAKE REGULATION PROTEIN"/>
    <property type="match status" value="1"/>
</dbReference>
<dbReference type="GO" id="GO:0045892">
    <property type="term" value="P:negative regulation of DNA-templated transcription"/>
    <property type="evidence" value="ECO:0007669"/>
    <property type="project" value="TreeGrafter"/>
</dbReference>
<dbReference type="GO" id="GO:0008270">
    <property type="term" value="F:zinc ion binding"/>
    <property type="evidence" value="ECO:0007669"/>
    <property type="project" value="TreeGrafter"/>
</dbReference>
<accession>A0A8I1KKA5</accession>
<dbReference type="Gene3D" id="1.10.10.10">
    <property type="entry name" value="Winged helix-like DNA-binding domain superfamily/Winged helix DNA-binding domain"/>
    <property type="match status" value="1"/>
</dbReference>
<keyword evidence="5" id="KW-0238">DNA-binding</keyword>
<feature type="binding site" evidence="8">
    <location>
        <position position="110"/>
    </location>
    <ligand>
        <name>Fe cation</name>
        <dbReference type="ChEBI" id="CHEBI:24875"/>
    </ligand>
</feature>
<feature type="binding site" evidence="7">
    <location>
        <position position="159"/>
    </location>
    <ligand>
        <name>Zn(2+)</name>
        <dbReference type="ChEBI" id="CHEBI:29105"/>
    </ligand>
</feature>
<keyword evidence="2" id="KW-0678">Repressor</keyword>
<evidence type="ECO:0000313" key="10">
    <source>
        <dbReference type="Proteomes" id="UP000623250"/>
    </source>
</evidence>
<dbReference type="InterPro" id="IPR036390">
    <property type="entry name" value="WH_DNA-bd_sf"/>
</dbReference>
<keyword evidence="7" id="KW-0479">Metal-binding</keyword>
<proteinExistence type="inferred from homology"/>
<dbReference type="GO" id="GO:0003700">
    <property type="term" value="F:DNA-binding transcription factor activity"/>
    <property type="evidence" value="ECO:0007669"/>
    <property type="project" value="InterPro"/>
</dbReference>
<dbReference type="GO" id="GO:1900376">
    <property type="term" value="P:regulation of secondary metabolite biosynthetic process"/>
    <property type="evidence" value="ECO:0007669"/>
    <property type="project" value="TreeGrafter"/>
</dbReference>
<dbReference type="InterPro" id="IPR036388">
    <property type="entry name" value="WH-like_DNA-bd_sf"/>
</dbReference>
<dbReference type="PANTHER" id="PTHR33202:SF6">
    <property type="entry name" value="ZINC UPTAKE REGULATION PROTEIN"/>
    <property type="match status" value="1"/>
</dbReference>
<keyword evidence="3 7" id="KW-0862">Zinc</keyword>
<protein>
    <submittedName>
        <fullName evidence="9">Transcriptional repressor</fullName>
    </submittedName>
</protein>
<comment type="caution">
    <text evidence="9">The sequence shown here is derived from an EMBL/GenBank/DDBJ whole genome shotgun (WGS) entry which is preliminary data.</text>
</comment>
<dbReference type="EMBL" id="JAEMUK010000080">
    <property type="protein sequence ID" value="MBJ7544752.1"/>
    <property type="molecule type" value="Genomic_DNA"/>
</dbReference>
<dbReference type="GO" id="GO:0005829">
    <property type="term" value="C:cytosol"/>
    <property type="evidence" value="ECO:0007669"/>
    <property type="project" value="TreeGrafter"/>
</dbReference>
<comment type="cofactor">
    <cofactor evidence="8">
        <name>Mn(2+)</name>
        <dbReference type="ChEBI" id="CHEBI:29035"/>
    </cofactor>
    <cofactor evidence="8">
        <name>Fe(2+)</name>
        <dbReference type="ChEBI" id="CHEBI:29033"/>
    </cofactor>
    <text evidence="8">Binds 1 Mn(2+) or Fe(2+) ion per subunit.</text>
</comment>
<feature type="binding site" evidence="7">
    <location>
        <position position="156"/>
    </location>
    <ligand>
        <name>Zn(2+)</name>
        <dbReference type="ChEBI" id="CHEBI:29105"/>
    </ligand>
</feature>
<dbReference type="SUPFAM" id="SSF46785">
    <property type="entry name" value="Winged helix' DNA-binding domain"/>
    <property type="match status" value="1"/>
</dbReference>
<dbReference type="InterPro" id="IPR043135">
    <property type="entry name" value="Fur_C"/>
</dbReference>